<dbReference type="PIRSF" id="PIRSF016661">
    <property type="entry name" value="BioY"/>
    <property type="match status" value="1"/>
</dbReference>
<evidence type="ECO:0000256" key="2">
    <source>
        <dbReference type="PIRNR" id="PIRNR016661"/>
    </source>
</evidence>
<dbReference type="Proteomes" id="UP000178943">
    <property type="component" value="Unassembled WGS sequence"/>
</dbReference>
<protein>
    <recommendedName>
        <fullName evidence="2">Biotin transporter</fullName>
    </recommendedName>
</protein>
<comment type="similarity">
    <text evidence="1 2">Belongs to the BioY family.</text>
</comment>
<dbReference type="GO" id="GO:0015225">
    <property type="term" value="F:biotin transmembrane transporter activity"/>
    <property type="evidence" value="ECO:0007669"/>
    <property type="project" value="UniProtKB-UniRule"/>
</dbReference>
<dbReference type="PANTHER" id="PTHR34295">
    <property type="entry name" value="BIOTIN TRANSPORTER BIOY"/>
    <property type="match status" value="1"/>
</dbReference>
<sequence>MITSSITSEVIKLCTVVIAIALGAFIRIPLPFTPVPITAQTFFVLLGSAYLGRRLAPLAIGMYLALGIMGLPFFTESGGGLGVLLGPTGGYLIGFWIVSLFIGKYRNACRSFQRALVLFFIASMIILISGTICLALCFALSAKTAIYLGMLPFLPGECMKVFIAALIFAKVRAMHT</sequence>
<gene>
    <name evidence="4" type="ORF">A2Y62_10940</name>
</gene>
<feature type="transmembrane region" description="Helical" evidence="3">
    <location>
        <begin position="147"/>
        <end position="169"/>
    </location>
</feature>
<dbReference type="STRING" id="1817863.A2Y62_10940"/>
<name>A0A1F5VUQ5_9BACT</name>
<reference evidence="4 5" key="1">
    <citation type="journal article" date="2016" name="Nat. Commun.">
        <title>Thousands of microbial genomes shed light on interconnected biogeochemical processes in an aquifer system.</title>
        <authorList>
            <person name="Anantharaman K."/>
            <person name="Brown C.T."/>
            <person name="Hug L.A."/>
            <person name="Sharon I."/>
            <person name="Castelle C.J."/>
            <person name="Probst A.J."/>
            <person name="Thomas B.C."/>
            <person name="Singh A."/>
            <person name="Wilkins M.J."/>
            <person name="Karaoz U."/>
            <person name="Brodie E.L."/>
            <person name="Williams K.H."/>
            <person name="Hubbard S.S."/>
            <person name="Banfield J.F."/>
        </authorList>
    </citation>
    <scope>NUCLEOTIDE SEQUENCE [LARGE SCALE GENOMIC DNA]</scope>
</reference>
<dbReference type="GO" id="GO:0005886">
    <property type="term" value="C:plasma membrane"/>
    <property type="evidence" value="ECO:0007669"/>
    <property type="project" value="UniProtKB-SubCell"/>
</dbReference>
<evidence type="ECO:0000256" key="3">
    <source>
        <dbReference type="SAM" id="Phobius"/>
    </source>
</evidence>
<comment type="caution">
    <text evidence="4">The sequence shown here is derived from an EMBL/GenBank/DDBJ whole genome shotgun (WGS) entry which is preliminary data.</text>
</comment>
<organism evidence="4 5">
    <name type="scientific">Candidatus Fischerbacteria bacterium RBG_13_37_8</name>
    <dbReference type="NCBI Taxonomy" id="1817863"/>
    <lineage>
        <taxon>Bacteria</taxon>
        <taxon>Candidatus Fischeribacteriota</taxon>
    </lineage>
</organism>
<dbReference type="EMBL" id="MFGW01000073">
    <property type="protein sequence ID" value="OGF67058.1"/>
    <property type="molecule type" value="Genomic_DNA"/>
</dbReference>
<keyword evidence="2" id="KW-0813">Transport</keyword>
<feature type="transmembrane region" description="Helical" evidence="3">
    <location>
        <begin position="58"/>
        <end position="75"/>
    </location>
</feature>
<feature type="transmembrane region" description="Helical" evidence="3">
    <location>
        <begin position="81"/>
        <end position="103"/>
    </location>
</feature>
<feature type="transmembrane region" description="Helical" evidence="3">
    <location>
        <begin position="10"/>
        <end position="28"/>
    </location>
</feature>
<evidence type="ECO:0000313" key="5">
    <source>
        <dbReference type="Proteomes" id="UP000178943"/>
    </source>
</evidence>
<keyword evidence="2 3" id="KW-0472">Membrane</keyword>
<dbReference type="PANTHER" id="PTHR34295:SF1">
    <property type="entry name" value="BIOTIN TRANSPORTER BIOY"/>
    <property type="match status" value="1"/>
</dbReference>
<keyword evidence="2" id="KW-1003">Cell membrane</keyword>
<keyword evidence="3" id="KW-0812">Transmembrane</keyword>
<dbReference type="Pfam" id="PF02632">
    <property type="entry name" value="BioY"/>
    <property type="match status" value="1"/>
</dbReference>
<evidence type="ECO:0000313" key="4">
    <source>
        <dbReference type="EMBL" id="OGF67058.1"/>
    </source>
</evidence>
<dbReference type="AlphaFoldDB" id="A0A1F5VUQ5"/>
<dbReference type="InterPro" id="IPR003784">
    <property type="entry name" value="BioY"/>
</dbReference>
<comment type="subcellular location">
    <subcellularLocation>
        <location evidence="2">Cell membrane</location>
        <topology evidence="2">Multi-pass membrane protein</topology>
    </subcellularLocation>
</comment>
<proteinExistence type="inferred from homology"/>
<dbReference type="Gene3D" id="1.10.1760.20">
    <property type="match status" value="1"/>
</dbReference>
<accession>A0A1F5VUQ5</accession>
<feature type="transmembrane region" description="Helical" evidence="3">
    <location>
        <begin position="115"/>
        <end position="141"/>
    </location>
</feature>
<keyword evidence="3" id="KW-1133">Transmembrane helix</keyword>
<evidence type="ECO:0000256" key="1">
    <source>
        <dbReference type="ARBA" id="ARBA00010692"/>
    </source>
</evidence>